<proteinExistence type="predicted"/>
<dbReference type="Gene3D" id="3.90.1570.10">
    <property type="entry name" value="tt1808, chain A"/>
    <property type="match status" value="1"/>
</dbReference>
<reference evidence="2 3" key="1">
    <citation type="journal article" date="2018" name="Front. Microbiol.">
        <title>Hydrolytic Capabilities as a Key to Environmental Success: Chitinolytic and Cellulolytic Acidobacteria From Acidic Sub-arctic Soils and Boreal Peatlands.</title>
        <authorList>
            <person name="Belova S.E."/>
            <person name="Ravin N.V."/>
            <person name="Pankratov T.A."/>
            <person name="Rakitin A.L."/>
            <person name="Ivanova A.A."/>
            <person name="Beletsky A.V."/>
            <person name="Mardanov A.V."/>
            <person name="Sinninghe Damste J.S."/>
            <person name="Dedysh S.N."/>
        </authorList>
    </citation>
    <scope>NUCLEOTIDE SEQUENCE [LARGE SCALE GENOMIC DNA]</scope>
    <source>
        <strain evidence="2 3">SBC82</strain>
    </source>
</reference>
<evidence type="ECO:0000313" key="2">
    <source>
        <dbReference type="EMBL" id="AXC10972.1"/>
    </source>
</evidence>
<dbReference type="CDD" id="cd06260">
    <property type="entry name" value="DUF820-like"/>
    <property type="match status" value="1"/>
</dbReference>
<accession>A0A2Z5FW35</accession>
<dbReference type="OrthoDB" id="119052at2"/>
<dbReference type="Pfam" id="PF05685">
    <property type="entry name" value="Uma2"/>
    <property type="match status" value="1"/>
</dbReference>
<feature type="domain" description="Putative restriction endonuclease" evidence="1">
    <location>
        <begin position="18"/>
        <end position="140"/>
    </location>
</feature>
<gene>
    <name evidence="2" type="ORF">ACPOL_1626</name>
</gene>
<dbReference type="SUPFAM" id="SSF52980">
    <property type="entry name" value="Restriction endonuclease-like"/>
    <property type="match status" value="1"/>
</dbReference>
<evidence type="ECO:0000313" key="3">
    <source>
        <dbReference type="Proteomes" id="UP000253606"/>
    </source>
</evidence>
<dbReference type="InterPro" id="IPR011335">
    <property type="entry name" value="Restrct_endonuc-II-like"/>
</dbReference>
<dbReference type="RefSeq" id="WP_114206497.1">
    <property type="nucleotide sequence ID" value="NZ_CP030840.1"/>
</dbReference>
<dbReference type="AlphaFoldDB" id="A0A2Z5FW35"/>
<dbReference type="InterPro" id="IPR012296">
    <property type="entry name" value="Nuclease_put_TT1808"/>
</dbReference>
<dbReference type="KEGG" id="abas:ACPOL_1626"/>
<sequence>MSTPTLISVEHYLATSYSPDCDYVDGEVRERNLGEHEHARLQTAIAAWLWTHRKEWKIIPVVEQRVQVSEKRFRIPDVSVLDRNQPMEPIVRVPPIVCCEVLSRSDTMREMRERCDDYLLFGVRHVWAFDPLRREAFICDAKGFHAPEGEQLAVPGTPIYLPLPQIFAELD</sequence>
<organism evidence="2 3">
    <name type="scientific">Acidisarcina polymorpha</name>
    <dbReference type="NCBI Taxonomy" id="2211140"/>
    <lineage>
        <taxon>Bacteria</taxon>
        <taxon>Pseudomonadati</taxon>
        <taxon>Acidobacteriota</taxon>
        <taxon>Terriglobia</taxon>
        <taxon>Terriglobales</taxon>
        <taxon>Acidobacteriaceae</taxon>
        <taxon>Acidisarcina</taxon>
    </lineage>
</organism>
<keyword evidence="3" id="KW-1185">Reference proteome</keyword>
<evidence type="ECO:0000259" key="1">
    <source>
        <dbReference type="Pfam" id="PF05685"/>
    </source>
</evidence>
<dbReference type="EMBL" id="CP030840">
    <property type="protein sequence ID" value="AXC10972.1"/>
    <property type="molecule type" value="Genomic_DNA"/>
</dbReference>
<name>A0A2Z5FW35_9BACT</name>
<dbReference type="InterPro" id="IPR008538">
    <property type="entry name" value="Uma2"/>
</dbReference>
<protein>
    <recommendedName>
        <fullName evidence="1">Putative restriction endonuclease domain-containing protein</fullName>
    </recommendedName>
</protein>
<dbReference type="Proteomes" id="UP000253606">
    <property type="component" value="Chromosome"/>
</dbReference>